<comment type="caution">
    <text evidence="8">Lacks conserved residue(s) required for the propagation of feature annotation.</text>
</comment>
<evidence type="ECO:0000313" key="11">
    <source>
        <dbReference type="EMBL" id="QUI23819.1"/>
    </source>
</evidence>
<evidence type="ECO:0000256" key="6">
    <source>
        <dbReference type="ARBA" id="ARBA00023141"/>
    </source>
</evidence>
<evidence type="ECO:0000256" key="3">
    <source>
        <dbReference type="ARBA" id="ARBA00022605"/>
    </source>
</evidence>
<keyword evidence="12" id="KW-1185">Reference proteome</keyword>
<dbReference type="InterPro" id="IPR036291">
    <property type="entry name" value="NAD(P)-bd_dom_sf"/>
</dbReference>
<dbReference type="AlphaFoldDB" id="A0A8J8SHV4"/>
<feature type="binding site" evidence="8">
    <location>
        <position position="69"/>
    </location>
    <ligand>
        <name>shikimate</name>
        <dbReference type="ChEBI" id="CHEBI:36208"/>
    </ligand>
</feature>
<dbReference type="NCBIfam" id="TIGR00507">
    <property type="entry name" value="aroE"/>
    <property type="match status" value="1"/>
</dbReference>
<dbReference type="GO" id="GO:0019632">
    <property type="term" value="P:shikimate metabolic process"/>
    <property type="evidence" value="ECO:0007669"/>
    <property type="project" value="InterPro"/>
</dbReference>
<keyword evidence="3 8" id="KW-0028">Amino-acid biosynthesis</keyword>
<sequence length="287" mass="31729">MQQNINGKTQVLGVIGNPIEHTISPIIHNTLAKLLQMNLVYVPFKVEQNGLDKAIEGAKALGIVGLNVTVPHKEKVIATLYDINPLAKQIGAVNTLKLTEKGYVGYNTDADGLFRSLNKHAIRLRGSDIVIIGAGGAARAVAMLCAREKANKITIMNRTLAKAKELAHQVRQHYQTQVEVIGFQETEGIDTFDVAIQTTPIGMFPNIRDNPMTDDSFYDKFHTAVDLIYNPGKTAFLKKAEEKGIQILNGFEMLLYQGIKAYEIWHNLEISDNALEEVIGQIKHQNG</sequence>
<dbReference type="GO" id="GO:0008652">
    <property type="term" value="P:amino acid biosynthetic process"/>
    <property type="evidence" value="ECO:0007669"/>
    <property type="project" value="UniProtKB-KW"/>
</dbReference>
<evidence type="ECO:0000256" key="8">
    <source>
        <dbReference type="HAMAP-Rule" id="MF_00222"/>
    </source>
</evidence>
<accession>A0A8J8SHV4</accession>
<dbReference type="NCBIfam" id="NF001314">
    <property type="entry name" value="PRK00258.2-2"/>
    <property type="match status" value="1"/>
</dbReference>
<dbReference type="GO" id="GO:0009423">
    <property type="term" value="P:chorismate biosynthetic process"/>
    <property type="evidence" value="ECO:0007669"/>
    <property type="project" value="UniProtKB-UniRule"/>
</dbReference>
<dbReference type="SUPFAM" id="SSF53223">
    <property type="entry name" value="Aminoacid dehydrogenase-like, N-terminal domain"/>
    <property type="match status" value="1"/>
</dbReference>
<dbReference type="InterPro" id="IPR013708">
    <property type="entry name" value="Shikimate_DH-bd_N"/>
</dbReference>
<dbReference type="InterPro" id="IPR046346">
    <property type="entry name" value="Aminoacid_DH-like_N_sf"/>
</dbReference>
<dbReference type="PANTHER" id="PTHR21089:SF1">
    <property type="entry name" value="BIFUNCTIONAL 3-DEHYDROQUINATE DEHYDRATASE_SHIKIMATE DEHYDROGENASE, CHLOROPLASTIC"/>
    <property type="match status" value="1"/>
</dbReference>
<dbReference type="InterPro" id="IPR011342">
    <property type="entry name" value="Shikimate_DH"/>
</dbReference>
<feature type="binding site" evidence="8">
    <location>
        <position position="94"/>
    </location>
    <ligand>
        <name>shikimate</name>
        <dbReference type="ChEBI" id="CHEBI:36208"/>
    </ligand>
</feature>
<feature type="binding site" evidence="8">
    <location>
        <position position="250"/>
    </location>
    <ligand>
        <name>NADP(+)</name>
        <dbReference type="ChEBI" id="CHEBI:58349"/>
    </ligand>
</feature>
<protein>
    <recommendedName>
        <fullName evidence="2 8">Shikimate dehydrogenase (NADP(+))</fullName>
        <shortName evidence="8">SDH</shortName>
        <ecNumber evidence="2 8">1.1.1.25</ecNumber>
    </recommendedName>
</protein>
<feature type="binding site" evidence="8">
    <location>
        <begin position="157"/>
        <end position="162"/>
    </location>
    <ligand>
        <name>NADP(+)</name>
        <dbReference type="ChEBI" id="CHEBI:58349"/>
    </ligand>
</feature>
<dbReference type="GO" id="GO:0009073">
    <property type="term" value="P:aromatic amino acid family biosynthetic process"/>
    <property type="evidence" value="ECO:0007669"/>
    <property type="project" value="UniProtKB-KW"/>
</dbReference>
<evidence type="ECO:0000256" key="1">
    <source>
        <dbReference type="ARBA" id="ARBA00004871"/>
    </source>
</evidence>
<feature type="binding site" evidence="8">
    <location>
        <begin position="133"/>
        <end position="137"/>
    </location>
    <ligand>
        <name>NADP(+)</name>
        <dbReference type="ChEBI" id="CHEBI:58349"/>
    </ligand>
</feature>
<dbReference type="HAMAP" id="MF_00222">
    <property type="entry name" value="Shikimate_DH_AroE"/>
    <property type="match status" value="1"/>
</dbReference>
<evidence type="ECO:0000259" key="10">
    <source>
        <dbReference type="Pfam" id="PF08501"/>
    </source>
</evidence>
<dbReference type="EC" id="1.1.1.25" evidence="2 8"/>
<dbReference type="KEGG" id="vpy:HZI73_16635"/>
<dbReference type="InterPro" id="IPR022893">
    <property type="entry name" value="Shikimate_DH_fam"/>
</dbReference>
<feature type="binding site" evidence="8">
    <location>
        <position position="257"/>
    </location>
    <ligand>
        <name>shikimate</name>
        <dbReference type="ChEBI" id="CHEBI:36208"/>
    </ligand>
</feature>
<dbReference type="RefSeq" id="WP_212694506.1">
    <property type="nucleotide sequence ID" value="NZ_CP058649.1"/>
</dbReference>
<proteinExistence type="inferred from homology"/>
<feature type="binding site" evidence="8">
    <location>
        <begin position="22"/>
        <end position="24"/>
    </location>
    <ligand>
        <name>shikimate</name>
        <dbReference type="ChEBI" id="CHEBI:36208"/>
    </ligand>
</feature>
<feature type="binding site" evidence="8">
    <location>
        <position position="227"/>
    </location>
    <ligand>
        <name>NADP(+)</name>
        <dbReference type="ChEBI" id="CHEBI:58349"/>
    </ligand>
</feature>
<organism evidence="11 12">
    <name type="scientific">Vallitalea pronyensis</name>
    <dbReference type="NCBI Taxonomy" id="1348613"/>
    <lineage>
        <taxon>Bacteria</taxon>
        <taxon>Bacillati</taxon>
        <taxon>Bacillota</taxon>
        <taxon>Clostridia</taxon>
        <taxon>Lachnospirales</taxon>
        <taxon>Vallitaleaceae</taxon>
        <taxon>Vallitalea</taxon>
    </lineage>
</organism>
<keyword evidence="6 8" id="KW-0057">Aromatic amino acid biosynthesis</keyword>
<feature type="binding site" evidence="8">
    <location>
        <position position="229"/>
    </location>
    <ligand>
        <name>shikimate</name>
        <dbReference type="ChEBI" id="CHEBI:36208"/>
    </ligand>
</feature>
<gene>
    <name evidence="8 11" type="primary">aroE</name>
    <name evidence="11" type="ORF">HZI73_16635</name>
</gene>
<evidence type="ECO:0000256" key="2">
    <source>
        <dbReference type="ARBA" id="ARBA00012962"/>
    </source>
</evidence>
<dbReference type="EMBL" id="CP058649">
    <property type="protein sequence ID" value="QUI23819.1"/>
    <property type="molecule type" value="Genomic_DNA"/>
</dbReference>
<reference evidence="11" key="1">
    <citation type="submission" date="2020-07" db="EMBL/GenBank/DDBJ databases">
        <title>Vallitalea pronyensis genome.</title>
        <authorList>
            <person name="Postec A."/>
        </authorList>
    </citation>
    <scope>NUCLEOTIDE SEQUENCE</scope>
    <source>
        <strain evidence="11">FatNI3</strain>
    </source>
</reference>
<dbReference type="PANTHER" id="PTHR21089">
    <property type="entry name" value="SHIKIMATE DEHYDROGENASE"/>
    <property type="match status" value="1"/>
</dbReference>
<comment type="pathway">
    <text evidence="1 8">Metabolic intermediate biosynthesis; chorismate biosynthesis; chorismate from D-erythrose 4-phosphate and phosphoenolpyruvate: step 4/7.</text>
</comment>
<feature type="binding site" evidence="8">
    <location>
        <position position="109"/>
    </location>
    <ligand>
        <name>shikimate</name>
        <dbReference type="ChEBI" id="CHEBI:36208"/>
    </ligand>
</feature>
<comment type="similarity">
    <text evidence="8">Belongs to the shikimate dehydrogenase family.</text>
</comment>
<dbReference type="InterPro" id="IPR006151">
    <property type="entry name" value="Shikm_DH/Glu-tRNA_Rdtase"/>
</dbReference>
<dbReference type="SUPFAM" id="SSF51735">
    <property type="entry name" value="NAD(P)-binding Rossmann-fold domains"/>
    <property type="match status" value="1"/>
</dbReference>
<name>A0A8J8SHV4_9FIRM</name>
<dbReference type="Pfam" id="PF08501">
    <property type="entry name" value="Shikimate_dh_N"/>
    <property type="match status" value="1"/>
</dbReference>
<dbReference type="GO" id="GO:0004764">
    <property type="term" value="F:shikimate 3-dehydrogenase (NADP+) activity"/>
    <property type="evidence" value="ECO:0007669"/>
    <property type="project" value="UniProtKB-UniRule"/>
</dbReference>
<dbReference type="Pfam" id="PF01488">
    <property type="entry name" value="Shikimate_DH"/>
    <property type="match status" value="1"/>
</dbReference>
<keyword evidence="5 8" id="KW-0560">Oxidoreductase</keyword>
<comment type="subunit">
    <text evidence="8">Homodimer.</text>
</comment>
<dbReference type="GO" id="GO:0005829">
    <property type="term" value="C:cytosol"/>
    <property type="evidence" value="ECO:0007669"/>
    <property type="project" value="TreeGrafter"/>
</dbReference>
<dbReference type="Gene3D" id="3.40.50.720">
    <property type="entry name" value="NAD(P)-binding Rossmann-like Domain"/>
    <property type="match status" value="1"/>
</dbReference>
<feature type="domain" description="Shikimate dehydrogenase substrate binding N-terminal" evidence="10">
    <location>
        <begin position="14"/>
        <end position="96"/>
    </location>
</feature>
<evidence type="ECO:0000313" key="12">
    <source>
        <dbReference type="Proteomes" id="UP000683246"/>
    </source>
</evidence>
<comment type="catalytic activity">
    <reaction evidence="7 8">
        <text>shikimate + NADP(+) = 3-dehydroshikimate + NADPH + H(+)</text>
        <dbReference type="Rhea" id="RHEA:17737"/>
        <dbReference type="ChEBI" id="CHEBI:15378"/>
        <dbReference type="ChEBI" id="CHEBI:16630"/>
        <dbReference type="ChEBI" id="CHEBI:36208"/>
        <dbReference type="ChEBI" id="CHEBI:57783"/>
        <dbReference type="ChEBI" id="CHEBI:58349"/>
        <dbReference type="EC" id="1.1.1.25"/>
    </reaction>
</comment>
<feature type="domain" description="Quinate/shikimate 5-dehydrogenase/glutamyl-tRNA reductase" evidence="9">
    <location>
        <begin position="123"/>
        <end position="199"/>
    </location>
</feature>
<evidence type="ECO:0000256" key="7">
    <source>
        <dbReference type="ARBA" id="ARBA00049442"/>
    </source>
</evidence>
<dbReference type="UniPathway" id="UPA00053">
    <property type="reaction ID" value="UER00087"/>
</dbReference>
<evidence type="ECO:0000256" key="5">
    <source>
        <dbReference type="ARBA" id="ARBA00023002"/>
    </source>
</evidence>
<feature type="active site" description="Proton acceptor" evidence="8">
    <location>
        <position position="73"/>
    </location>
</feature>
<dbReference type="CDD" id="cd01065">
    <property type="entry name" value="NAD_bind_Shikimate_DH"/>
    <property type="match status" value="1"/>
</dbReference>
<evidence type="ECO:0000256" key="4">
    <source>
        <dbReference type="ARBA" id="ARBA00022857"/>
    </source>
</evidence>
<dbReference type="Proteomes" id="UP000683246">
    <property type="component" value="Chromosome"/>
</dbReference>
<comment type="function">
    <text evidence="8">Involved in the biosynthesis of the chorismate, which leads to the biosynthesis of aromatic amino acids. Catalyzes the reversible NADPH linked reduction of 3-dehydroshikimate (DHSA) to yield shikimate (SA).</text>
</comment>
<dbReference type="Gene3D" id="3.40.50.10860">
    <property type="entry name" value="Leucine Dehydrogenase, chain A, domain 1"/>
    <property type="match status" value="1"/>
</dbReference>
<keyword evidence="4 8" id="KW-0521">NADP</keyword>
<evidence type="ECO:0000259" key="9">
    <source>
        <dbReference type="Pfam" id="PF01488"/>
    </source>
</evidence>
<dbReference type="GO" id="GO:0050661">
    <property type="term" value="F:NADP binding"/>
    <property type="evidence" value="ECO:0007669"/>
    <property type="project" value="InterPro"/>
</dbReference>